<gene>
    <name evidence="2" type="ORF">PhaeoP36_01322</name>
</gene>
<reference evidence="2 3" key="1">
    <citation type="journal article" date="2017" name="Front. Microbiol.">
        <title>Phaeobacter piscinae sp. nov., a species of the Roseobacter group and potential aquaculture probiont.</title>
        <authorList>
            <person name="Sonnenschein E.C."/>
            <person name="Phippen C.B.W."/>
            <person name="Nielsen K.F."/>
            <person name="Mateiu R.V."/>
            <person name="Melchiorsen J."/>
            <person name="Gram L."/>
            <person name="Overmann J."/>
            <person name="Freese H.M."/>
        </authorList>
    </citation>
    <scope>NUCLEOTIDE SEQUENCE [LARGE SCALE GENOMIC DNA]</scope>
    <source>
        <strain evidence="2 3">P36</strain>
    </source>
</reference>
<reference evidence="2 3" key="2">
    <citation type="journal article" date="2017" name="Genome Biol. Evol.">
        <title>Trajectories and Drivers of Genome Evolution in Surface-Associated Marine Phaeobacter.</title>
        <authorList>
            <person name="Freese H.M."/>
            <person name="Sikorski J."/>
            <person name="Bunk B."/>
            <person name="Scheuner C."/>
            <person name="Meier-Kolthoff J.P."/>
            <person name="Sproer C."/>
            <person name="Gram L."/>
            <person name="Overmann J."/>
        </authorList>
    </citation>
    <scope>NUCLEOTIDE SEQUENCE [LARGE SCALE GENOMIC DNA]</scope>
    <source>
        <strain evidence="2 3">P36</strain>
    </source>
</reference>
<dbReference type="Proteomes" id="UP000218891">
    <property type="component" value="Chromosome"/>
</dbReference>
<reference evidence="2 3" key="3">
    <citation type="journal article" date="2017" name="Int. J. Syst. Evol. Microbiol.">
        <title>Adaptation of Surface-Associated Bacteria to the Open Ocean: A Genomically Distinct Subpopulation of Phaeobacter gallaeciensis Colonizes Pacific Mesozooplankton.</title>
        <authorList>
            <person name="Freese H.M."/>
            <person name="Methner A."/>
            <person name="Overmann J."/>
        </authorList>
    </citation>
    <scope>NUCLEOTIDE SEQUENCE [LARGE SCALE GENOMIC DNA]</scope>
    <source>
        <strain evidence="2 3">P36</strain>
    </source>
</reference>
<dbReference type="EMBL" id="CP010643">
    <property type="protein sequence ID" value="ATG35471.1"/>
    <property type="molecule type" value="Genomic_DNA"/>
</dbReference>
<protein>
    <recommendedName>
        <fullName evidence="4">Phage protein</fullName>
    </recommendedName>
</protein>
<feature type="region of interest" description="Disordered" evidence="1">
    <location>
        <begin position="115"/>
        <end position="141"/>
    </location>
</feature>
<evidence type="ECO:0000313" key="2">
    <source>
        <dbReference type="EMBL" id="ATG35471.1"/>
    </source>
</evidence>
<evidence type="ECO:0000313" key="3">
    <source>
        <dbReference type="Proteomes" id="UP000218891"/>
    </source>
</evidence>
<evidence type="ECO:0008006" key="4">
    <source>
        <dbReference type="Google" id="ProtNLM"/>
    </source>
</evidence>
<accession>A0ABN5DDM7</accession>
<dbReference type="RefSeq" id="WP_123580059.1">
    <property type="nucleotide sequence ID" value="NZ_CP010643.1"/>
</dbReference>
<proteinExistence type="predicted"/>
<sequence>MKKNLSRKPARAPQKAKFEMSPAIQARMEKAMVSIGNIAGKQARKDDKIQREARLAIAETFDAWIDWLEEEAPDQIEEMFFELGCFATATNRRRMFKHAKAPDGVAERAQEQVDQWKAEEEAAREAAKAEAAGGANGHADV</sequence>
<evidence type="ECO:0000256" key="1">
    <source>
        <dbReference type="SAM" id="MobiDB-lite"/>
    </source>
</evidence>
<organism evidence="2 3">
    <name type="scientific">Phaeobacter piscinae</name>
    <dbReference type="NCBI Taxonomy" id="1580596"/>
    <lineage>
        <taxon>Bacteria</taxon>
        <taxon>Pseudomonadati</taxon>
        <taxon>Pseudomonadota</taxon>
        <taxon>Alphaproteobacteria</taxon>
        <taxon>Rhodobacterales</taxon>
        <taxon>Roseobacteraceae</taxon>
        <taxon>Phaeobacter</taxon>
    </lineage>
</organism>
<keyword evidence="3" id="KW-1185">Reference proteome</keyword>
<feature type="compositionally biased region" description="Basic and acidic residues" evidence="1">
    <location>
        <begin position="115"/>
        <end position="128"/>
    </location>
</feature>
<reference evidence="2 3" key="4">
    <citation type="journal article" date="2018" name="Environ. Microbiol. Rep.">
        <title>Phylogenetic distribution of roseobacticides in the Roseobacter group and their effect on microalgae.</title>
        <authorList>
            <person name="Sonnenschein E.C."/>
            <person name="Phippen C.B."/>
            <person name="Bentzon-Tilia M."/>
            <person name="Rasmussen S.A."/>
            <person name="Nielsen K.F."/>
            <person name="Gram L."/>
        </authorList>
    </citation>
    <scope>NUCLEOTIDE SEQUENCE [LARGE SCALE GENOMIC DNA]</scope>
    <source>
        <strain evidence="2 3">P36</strain>
    </source>
</reference>
<name>A0ABN5DDM7_9RHOB</name>